<dbReference type="InterPro" id="IPR010982">
    <property type="entry name" value="Lambda_DNA-bd_dom_sf"/>
</dbReference>
<dbReference type="Pfam" id="PF13560">
    <property type="entry name" value="HTH_31"/>
    <property type="match status" value="1"/>
</dbReference>
<dbReference type="SMART" id="SM00530">
    <property type="entry name" value="HTH_XRE"/>
    <property type="match status" value="1"/>
</dbReference>
<dbReference type="SUPFAM" id="SSF47413">
    <property type="entry name" value="lambda repressor-like DNA-binding domains"/>
    <property type="match status" value="1"/>
</dbReference>
<organism evidence="2 3">
    <name type="scientific">Variovorax beijingensis</name>
    <dbReference type="NCBI Taxonomy" id="2496117"/>
    <lineage>
        <taxon>Bacteria</taxon>
        <taxon>Pseudomonadati</taxon>
        <taxon>Pseudomonadota</taxon>
        <taxon>Betaproteobacteria</taxon>
        <taxon>Burkholderiales</taxon>
        <taxon>Comamonadaceae</taxon>
        <taxon>Variovorax</taxon>
    </lineage>
</organism>
<dbReference type="CDD" id="cd00093">
    <property type="entry name" value="HTH_XRE"/>
    <property type="match status" value="1"/>
</dbReference>
<name>A0A3P3EDT2_9BURK</name>
<protein>
    <submittedName>
        <fullName evidence="2">XRE family transcriptional regulator</fullName>
    </submittedName>
</protein>
<dbReference type="GO" id="GO:0003677">
    <property type="term" value="F:DNA binding"/>
    <property type="evidence" value="ECO:0007669"/>
    <property type="project" value="InterPro"/>
</dbReference>
<reference evidence="2 3" key="1">
    <citation type="submission" date="2018-11" db="EMBL/GenBank/DDBJ databases">
        <title>The genome of Variovorax sp T529.</title>
        <authorList>
            <person name="Gao J."/>
        </authorList>
    </citation>
    <scope>NUCLEOTIDE SEQUENCE [LARGE SCALE GENOMIC DNA]</scope>
    <source>
        <strain evidence="2 3">T529</strain>
    </source>
</reference>
<dbReference type="EMBL" id="RQXU01000018">
    <property type="protein sequence ID" value="RRH84550.1"/>
    <property type="molecule type" value="Genomic_DNA"/>
</dbReference>
<gene>
    <name evidence="2" type="ORF">EH244_23880</name>
</gene>
<comment type="caution">
    <text evidence="2">The sequence shown here is derived from an EMBL/GenBank/DDBJ whole genome shotgun (WGS) entry which is preliminary data.</text>
</comment>
<dbReference type="PROSITE" id="PS50943">
    <property type="entry name" value="HTH_CROC1"/>
    <property type="match status" value="1"/>
</dbReference>
<evidence type="ECO:0000259" key="1">
    <source>
        <dbReference type="PROSITE" id="PS50943"/>
    </source>
</evidence>
<dbReference type="Proteomes" id="UP000271590">
    <property type="component" value="Unassembled WGS sequence"/>
</dbReference>
<accession>A0A3P3EDT2</accession>
<sequence>MPSAAPPLAPAADRRLAAFGRRIHARRKALKVSATTAAEAAGVSRMTLHRIERGEPSVTMGAYMNALAALGLDVDVVPSTQSAPPVPIAGGVRISDYPQLRRLAWQLAPDTELTPAEAWATYERNWRHVDASALDAREQQLLDELARALGRKPLHV</sequence>
<evidence type="ECO:0000313" key="3">
    <source>
        <dbReference type="Proteomes" id="UP000271590"/>
    </source>
</evidence>
<dbReference type="RefSeq" id="WP_124960803.1">
    <property type="nucleotide sequence ID" value="NZ_CBFHCE010000015.1"/>
</dbReference>
<dbReference type="InterPro" id="IPR001387">
    <property type="entry name" value="Cro/C1-type_HTH"/>
</dbReference>
<dbReference type="Gene3D" id="1.10.260.40">
    <property type="entry name" value="lambda repressor-like DNA-binding domains"/>
    <property type="match status" value="1"/>
</dbReference>
<feature type="domain" description="HTH cro/C1-type" evidence="1">
    <location>
        <begin position="23"/>
        <end position="77"/>
    </location>
</feature>
<proteinExistence type="predicted"/>
<dbReference type="AlphaFoldDB" id="A0A3P3EDT2"/>
<evidence type="ECO:0000313" key="2">
    <source>
        <dbReference type="EMBL" id="RRH84550.1"/>
    </source>
</evidence>